<name>A0A5N6L5J5_9ROSI</name>
<protein>
    <submittedName>
        <fullName evidence="2">Uncharacterized protein</fullName>
    </submittedName>
</protein>
<feature type="region of interest" description="Disordered" evidence="1">
    <location>
        <begin position="75"/>
        <end position="103"/>
    </location>
</feature>
<evidence type="ECO:0000256" key="1">
    <source>
        <dbReference type="SAM" id="MobiDB-lite"/>
    </source>
</evidence>
<dbReference type="EMBL" id="VIBQ01000102">
    <property type="protein sequence ID" value="KAB8772363.1"/>
    <property type="molecule type" value="Genomic_DNA"/>
</dbReference>
<proteinExistence type="predicted"/>
<evidence type="ECO:0000313" key="3">
    <source>
        <dbReference type="Proteomes" id="UP000327013"/>
    </source>
</evidence>
<comment type="caution">
    <text evidence="2">The sequence shown here is derived from an EMBL/GenBank/DDBJ whole genome shotgun (WGS) entry which is preliminary data.</text>
</comment>
<feature type="compositionally biased region" description="Basic and acidic residues" evidence="1">
    <location>
        <begin position="85"/>
        <end position="103"/>
    </location>
</feature>
<evidence type="ECO:0000313" key="2">
    <source>
        <dbReference type="EMBL" id="KAB8772363.1"/>
    </source>
</evidence>
<dbReference type="AlphaFoldDB" id="A0A5N6L5J5"/>
<dbReference type="Proteomes" id="UP000327013">
    <property type="component" value="Unassembled WGS sequence"/>
</dbReference>
<keyword evidence="3" id="KW-1185">Reference proteome</keyword>
<reference evidence="2 3" key="1">
    <citation type="submission" date="2019-06" db="EMBL/GenBank/DDBJ databases">
        <title>A chromosomal-level reference genome of Carpinus fangiana (Coryloideae, Betulaceae).</title>
        <authorList>
            <person name="Yang X."/>
            <person name="Wang Z."/>
            <person name="Zhang L."/>
            <person name="Hao G."/>
            <person name="Liu J."/>
            <person name="Yang Y."/>
        </authorList>
    </citation>
    <scope>NUCLEOTIDE SEQUENCE [LARGE SCALE GENOMIC DNA]</scope>
    <source>
        <strain evidence="2">Cfa_2016G</strain>
        <tissue evidence="2">Leaf</tissue>
    </source>
</reference>
<accession>A0A5N6L5J5</accession>
<sequence length="103" mass="11370">MAISAGIGAHPFHSTVTLQDLLLTHLRSVFLYACSFSGWICPSATDCPVSPSHDSQTDYSPAVTIPRRYKRSYLSTYTRPGYRHGKPESSRGNKFSKDCRAGT</sequence>
<organism evidence="2 3">
    <name type="scientific">Carpinus fangiana</name>
    <dbReference type="NCBI Taxonomy" id="176857"/>
    <lineage>
        <taxon>Eukaryota</taxon>
        <taxon>Viridiplantae</taxon>
        <taxon>Streptophyta</taxon>
        <taxon>Embryophyta</taxon>
        <taxon>Tracheophyta</taxon>
        <taxon>Spermatophyta</taxon>
        <taxon>Magnoliopsida</taxon>
        <taxon>eudicotyledons</taxon>
        <taxon>Gunneridae</taxon>
        <taxon>Pentapetalae</taxon>
        <taxon>rosids</taxon>
        <taxon>fabids</taxon>
        <taxon>Fagales</taxon>
        <taxon>Betulaceae</taxon>
        <taxon>Carpinus</taxon>
    </lineage>
</organism>
<gene>
    <name evidence="2" type="ORF">FH972_026653</name>
</gene>